<reference evidence="1" key="1">
    <citation type="submission" date="2020-06" db="EMBL/GenBank/DDBJ databases">
        <title>Unique genomic features of the anaerobic methanotrophic archaea.</title>
        <authorList>
            <person name="Chadwick G.L."/>
            <person name="Skennerton C.T."/>
            <person name="Laso-Perez R."/>
            <person name="Leu A.O."/>
            <person name="Speth D.R."/>
            <person name="Yu H."/>
            <person name="Morgan-Lang C."/>
            <person name="Hatzenpichler R."/>
            <person name="Goudeau D."/>
            <person name="Malmstrom R."/>
            <person name="Brazelton W.J."/>
            <person name="Woyke T."/>
            <person name="Hallam S.J."/>
            <person name="Tyson G.W."/>
            <person name="Wegener G."/>
            <person name="Boetius A."/>
            <person name="Orphan V."/>
        </authorList>
    </citation>
    <scope>NUCLEOTIDE SEQUENCE</scope>
</reference>
<dbReference type="EMBL" id="MT631720">
    <property type="protein sequence ID" value="QNO58287.1"/>
    <property type="molecule type" value="Genomic_DNA"/>
</dbReference>
<proteinExistence type="predicted"/>
<gene>
    <name evidence="1" type="ORF">IGEJHNFM_00003</name>
</gene>
<dbReference type="AlphaFoldDB" id="A0A7G9ZDF3"/>
<sequence>MEVTSRIAFMATPSIRGNPTAEHAGGNACVVSSQDNVENPRTQLRSTARIRTLGRV</sequence>
<protein>
    <submittedName>
        <fullName evidence="1">Uncharacterized protein</fullName>
    </submittedName>
</protein>
<organism evidence="1">
    <name type="scientific">Candidatus Methanophaga sp. ANME-1 ERB7</name>
    <dbReference type="NCBI Taxonomy" id="2759913"/>
    <lineage>
        <taxon>Archaea</taxon>
        <taxon>Methanobacteriati</taxon>
        <taxon>Methanobacteriota</taxon>
        <taxon>Stenosarchaea group</taxon>
        <taxon>Methanomicrobia</taxon>
        <taxon>Candidatus Methanophagales</taxon>
        <taxon>Candidatus Methanophagaceae</taxon>
        <taxon>Candidatus Methanophaga</taxon>
    </lineage>
</organism>
<evidence type="ECO:0000313" key="1">
    <source>
        <dbReference type="EMBL" id="QNO58287.1"/>
    </source>
</evidence>
<name>A0A7G9ZDF3_9EURY</name>
<accession>A0A7G9ZDF3</accession>